<dbReference type="InterPro" id="IPR036282">
    <property type="entry name" value="Glutathione-S-Trfase_C_sf"/>
</dbReference>
<accession>A0A8X8W587</accession>
<reference evidence="8" key="1">
    <citation type="submission" date="2018-01" db="EMBL/GenBank/DDBJ databases">
        <authorList>
            <person name="Mao J.F."/>
        </authorList>
    </citation>
    <scope>NUCLEOTIDE SEQUENCE</scope>
    <source>
        <strain evidence="8">Huo1</strain>
        <tissue evidence="8">Leaf</tissue>
    </source>
</reference>
<evidence type="ECO:0000313" key="8">
    <source>
        <dbReference type="EMBL" id="KAG6388485.1"/>
    </source>
</evidence>
<comment type="catalytic activity">
    <reaction evidence="4">
        <text>RX + glutathione = an S-substituted glutathione + a halide anion + H(+)</text>
        <dbReference type="Rhea" id="RHEA:16437"/>
        <dbReference type="ChEBI" id="CHEBI:15378"/>
        <dbReference type="ChEBI" id="CHEBI:16042"/>
        <dbReference type="ChEBI" id="CHEBI:17792"/>
        <dbReference type="ChEBI" id="CHEBI:57925"/>
        <dbReference type="ChEBI" id="CHEBI:90779"/>
        <dbReference type="EC" id="2.5.1.18"/>
    </reaction>
</comment>
<dbReference type="OrthoDB" id="422574at2759"/>
<dbReference type="SUPFAM" id="SSF52833">
    <property type="entry name" value="Thioredoxin-like"/>
    <property type="match status" value="1"/>
</dbReference>
<dbReference type="Gene3D" id="1.20.1050.10">
    <property type="match status" value="1"/>
</dbReference>
<gene>
    <name evidence="8" type="ORF">SASPL_149913</name>
</gene>
<dbReference type="FunFam" id="3.40.30.10:FF:000016">
    <property type="entry name" value="Glutathione S-transferase F2"/>
    <property type="match status" value="1"/>
</dbReference>
<sequence length="229" mass="26837">MNHKRRKKKQKGAKMVVKVYGPDYASPKRVILCLIEKEIDYETVDVDLFKGEHMSPQYLKLQPFGVLPVIEDGDYKLYESRAIIRYYAEKYRSQGSELLGKTIEERGLIEQWLDVEAHIFQPPLYDLVVQLLINPKTGVASDPKRIQEDEEKLTKTLDVYEERLSVSKYLASDTFSLADLSHVPFSNYLMTTLKKEYLIRDRKNVSRWWDDISSRPSWKKVLELHPPVL</sequence>
<dbReference type="Proteomes" id="UP000298416">
    <property type="component" value="Unassembled WGS sequence"/>
</dbReference>
<keyword evidence="3" id="KW-0808">Transferase</keyword>
<evidence type="ECO:0000256" key="3">
    <source>
        <dbReference type="ARBA" id="ARBA00022679"/>
    </source>
</evidence>
<comment type="caution">
    <text evidence="8">The sequence shown here is derived from an EMBL/GenBank/DDBJ whole genome shotgun (WGS) entry which is preliminary data.</text>
</comment>
<dbReference type="InterPro" id="IPR004045">
    <property type="entry name" value="Glutathione_S-Trfase_N"/>
</dbReference>
<evidence type="ECO:0000256" key="5">
    <source>
        <dbReference type="ARBA" id="ARBA00081070"/>
    </source>
</evidence>
<evidence type="ECO:0000259" key="6">
    <source>
        <dbReference type="PROSITE" id="PS50404"/>
    </source>
</evidence>
<evidence type="ECO:0000256" key="1">
    <source>
        <dbReference type="ARBA" id="ARBA00010128"/>
    </source>
</evidence>
<evidence type="ECO:0000256" key="2">
    <source>
        <dbReference type="ARBA" id="ARBA00012452"/>
    </source>
</evidence>
<dbReference type="PANTHER" id="PTHR43900:SF65">
    <property type="entry name" value="GLUTATHIONE TRANSFERASE"/>
    <property type="match status" value="1"/>
</dbReference>
<dbReference type="InterPro" id="IPR036249">
    <property type="entry name" value="Thioredoxin-like_sf"/>
</dbReference>
<dbReference type="InterPro" id="IPR034347">
    <property type="entry name" value="GST_Phi_C"/>
</dbReference>
<feature type="domain" description="GST C-terminal" evidence="7">
    <location>
        <begin position="102"/>
        <end position="229"/>
    </location>
</feature>
<evidence type="ECO:0000259" key="7">
    <source>
        <dbReference type="PROSITE" id="PS50405"/>
    </source>
</evidence>
<dbReference type="CDD" id="cd03053">
    <property type="entry name" value="GST_N_Phi"/>
    <property type="match status" value="1"/>
</dbReference>
<feature type="domain" description="GST N-terminal" evidence="6">
    <location>
        <begin position="14"/>
        <end position="95"/>
    </location>
</feature>
<dbReference type="FunFam" id="1.20.1050.10:FF:000004">
    <property type="entry name" value="Glutathione S-transferase F2"/>
    <property type="match status" value="1"/>
</dbReference>
<dbReference type="CDD" id="cd03187">
    <property type="entry name" value="GST_C_Phi"/>
    <property type="match status" value="1"/>
</dbReference>
<evidence type="ECO:0000313" key="9">
    <source>
        <dbReference type="Proteomes" id="UP000298416"/>
    </source>
</evidence>
<name>A0A8X8W587_SALSN</name>
<dbReference type="SFLD" id="SFLDS00019">
    <property type="entry name" value="Glutathione_Transferase_(cytos"/>
    <property type="match status" value="1"/>
</dbReference>
<comment type="similarity">
    <text evidence="1">Belongs to the GST superfamily. Phi family.</text>
</comment>
<keyword evidence="9" id="KW-1185">Reference proteome</keyword>
<evidence type="ECO:0000256" key="4">
    <source>
        <dbReference type="ARBA" id="ARBA00047960"/>
    </source>
</evidence>
<dbReference type="EMBL" id="PNBA02000020">
    <property type="protein sequence ID" value="KAG6388485.1"/>
    <property type="molecule type" value="Genomic_DNA"/>
</dbReference>
<protein>
    <recommendedName>
        <fullName evidence="2">glutathione transferase</fullName>
        <ecNumber evidence="2">2.5.1.18</ecNumber>
    </recommendedName>
    <alternativeName>
        <fullName evidence="5">GST class-phi</fullName>
    </alternativeName>
</protein>
<dbReference type="GO" id="GO:0043295">
    <property type="term" value="F:glutathione binding"/>
    <property type="evidence" value="ECO:0007669"/>
    <property type="project" value="TreeGrafter"/>
</dbReference>
<proteinExistence type="inferred from homology"/>
<reference evidence="8" key="2">
    <citation type="submission" date="2020-08" db="EMBL/GenBank/DDBJ databases">
        <title>Plant Genome Project.</title>
        <authorList>
            <person name="Zhang R.-G."/>
        </authorList>
    </citation>
    <scope>NUCLEOTIDE SEQUENCE</scope>
    <source>
        <strain evidence="8">Huo1</strain>
        <tissue evidence="8">Leaf</tissue>
    </source>
</reference>
<dbReference type="AlphaFoldDB" id="A0A8X8W587"/>
<organism evidence="8">
    <name type="scientific">Salvia splendens</name>
    <name type="common">Scarlet sage</name>
    <dbReference type="NCBI Taxonomy" id="180675"/>
    <lineage>
        <taxon>Eukaryota</taxon>
        <taxon>Viridiplantae</taxon>
        <taxon>Streptophyta</taxon>
        <taxon>Embryophyta</taxon>
        <taxon>Tracheophyta</taxon>
        <taxon>Spermatophyta</taxon>
        <taxon>Magnoliopsida</taxon>
        <taxon>eudicotyledons</taxon>
        <taxon>Gunneridae</taxon>
        <taxon>Pentapetalae</taxon>
        <taxon>asterids</taxon>
        <taxon>lamiids</taxon>
        <taxon>Lamiales</taxon>
        <taxon>Lamiaceae</taxon>
        <taxon>Nepetoideae</taxon>
        <taxon>Mentheae</taxon>
        <taxon>Salviinae</taxon>
        <taxon>Salvia</taxon>
        <taxon>Salvia subgen. Calosphace</taxon>
        <taxon>core Calosphace</taxon>
    </lineage>
</organism>
<dbReference type="InterPro" id="IPR010987">
    <property type="entry name" value="Glutathione-S-Trfase_C-like"/>
</dbReference>
<dbReference type="GO" id="GO:0005737">
    <property type="term" value="C:cytoplasm"/>
    <property type="evidence" value="ECO:0007669"/>
    <property type="project" value="TreeGrafter"/>
</dbReference>
<dbReference type="GO" id="GO:0006749">
    <property type="term" value="P:glutathione metabolic process"/>
    <property type="evidence" value="ECO:0007669"/>
    <property type="project" value="TreeGrafter"/>
</dbReference>
<dbReference type="PANTHER" id="PTHR43900">
    <property type="entry name" value="GLUTATHIONE S-TRANSFERASE RHO"/>
    <property type="match status" value="1"/>
</dbReference>
<dbReference type="Gene3D" id="3.40.30.10">
    <property type="entry name" value="Glutaredoxin"/>
    <property type="match status" value="1"/>
</dbReference>
<dbReference type="SUPFAM" id="SSF47616">
    <property type="entry name" value="GST C-terminal domain-like"/>
    <property type="match status" value="1"/>
</dbReference>
<dbReference type="PROSITE" id="PS50405">
    <property type="entry name" value="GST_CTER"/>
    <property type="match status" value="1"/>
</dbReference>
<dbReference type="Pfam" id="PF00043">
    <property type="entry name" value="GST_C"/>
    <property type="match status" value="1"/>
</dbReference>
<dbReference type="Pfam" id="PF02798">
    <property type="entry name" value="GST_N"/>
    <property type="match status" value="1"/>
</dbReference>
<dbReference type="GO" id="GO:0009407">
    <property type="term" value="P:toxin catabolic process"/>
    <property type="evidence" value="ECO:0007669"/>
    <property type="project" value="UniProtKB-ARBA"/>
</dbReference>
<dbReference type="PROSITE" id="PS50404">
    <property type="entry name" value="GST_NTER"/>
    <property type="match status" value="1"/>
</dbReference>
<dbReference type="InterPro" id="IPR004046">
    <property type="entry name" value="GST_C"/>
</dbReference>
<dbReference type="InterPro" id="IPR040079">
    <property type="entry name" value="Glutathione_S-Trfase"/>
</dbReference>
<dbReference type="SFLD" id="SFLDG00358">
    <property type="entry name" value="Main_(cytGST)"/>
    <property type="match status" value="1"/>
</dbReference>
<dbReference type="GO" id="GO:0004364">
    <property type="term" value="F:glutathione transferase activity"/>
    <property type="evidence" value="ECO:0007669"/>
    <property type="project" value="UniProtKB-EC"/>
</dbReference>
<dbReference type="EC" id="2.5.1.18" evidence="2"/>